<evidence type="ECO:0000259" key="2">
    <source>
        <dbReference type="SMART" id="SM00568"/>
    </source>
</evidence>
<feature type="domain" description="GRAM" evidence="2">
    <location>
        <begin position="161"/>
        <end position="229"/>
    </location>
</feature>
<name>A0A1I7X178_HETBA</name>
<dbReference type="GO" id="GO:0032934">
    <property type="term" value="F:sterol binding"/>
    <property type="evidence" value="ECO:0007669"/>
    <property type="project" value="TreeGrafter"/>
</dbReference>
<dbReference type="PANTHER" id="PTHR23319">
    <property type="entry name" value="GRAM DOMAIN CONTAINING 1B, ISOFORM E"/>
    <property type="match status" value="1"/>
</dbReference>
<dbReference type="WBParaSite" id="Hba_11207">
    <property type="protein sequence ID" value="Hba_11207"/>
    <property type="gene ID" value="Hba_11207"/>
</dbReference>
<organism evidence="3 4">
    <name type="scientific">Heterorhabditis bacteriophora</name>
    <name type="common">Entomopathogenic nematode worm</name>
    <dbReference type="NCBI Taxonomy" id="37862"/>
    <lineage>
        <taxon>Eukaryota</taxon>
        <taxon>Metazoa</taxon>
        <taxon>Ecdysozoa</taxon>
        <taxon>Nematoda</taxon>
        <taxon>Chromadorea</taxon>
        <taxon>Rhabditida</taxon>
        <taxon>Rhabditina</taxon>
        <taxon>Rhabditomorpha</taxon>
        <taxon>Strongyloidea</taxon>
        <taxon>Heterorhabditidae</taxon>
        <taxon>Heterorhabditis</taxon>
    </lineage>
</organism>
<proteinExistence type="predicted"/>
<dbReference type="CDD" id="cd13220">
    <property type="entry name" value="PH-GRAM_GRAMDC"/>
    <property type="match status" value="1"/>
</dbReference>
<keyword evidence="3" id="KW-1185">Reference proteome</keyword>
<accession>A0A1I7X178</accession>
<dbReference type="SMART" id="SM00568">
    <property type="entry name" value="GRAM"/>
    <property type="match status" value="1"/>
</dbReference>
<dbReference type="GO" id="GO:0120015">
    <property type="term" value="F:sterol transfer activity"/>
    <property type="evidence" value="ECO:0007669"/>
    <property type="project" value="TreeGrafter"/>
</dbReference>
<reference evidence="4" key="1">
    <citation type="submission" date="2016-11" db="UniProtKB">
        <authorList>
            <consortium name="WormBaseParasite"/>
        </authorList>
    </citation>
    <scope>IDENTIFICATION</scope>
</reference>
<protein>
    <submittedName>
        <fullName evidence="4">GRAM domain-containing protein</fullName>
    </submittedName>
</protein>
<dbReference type="GO" id="GO:0140268">
    <property type="term" value="C:endoplasmic reticulum-plasma membrane contact site"/>
    <property type="evidence" value="ECO:0007669"/>
    <property type="project" value="TreeGrafter"/>
</dbReference>
<dbReference type="InterPro" id="IPR004182">
    <property type="entry name" value="GRAM"/>
</dbReference>
<dbReference type="Gene3D" id="2.30.29.30">
    <property type="entry name" value="Pleckstrin-homology domain (PH domain)/Phosphotyrosine-binding domain (PTB)"/>
    <property type="match status" value="1"/>
</dbReference>
<dbReference type="InterPro" id="IPR011993">
    <property type="entry name" value="PH-like_dom_sf"/>
</dbReference>
<feature type="compositionally biased region" description="Low complexity" evidence="1">
    <location>
        <begin position="105"/>
        <end position="114"/>
    </location>
</feature>
<dbReference type="AlphaFoldDB" id="A0A1I7X178"/>
<evidence type="ECO:0000313" key="4">
    <source>
        <dbReference type="WBParaSite" id="Hba_11207"/>
    </source>
</evidence>
<sequence length="373" mass="42625">MLTFLDSDKRLAPRRCISLDDSTTKLDKNGNIVSADVLTANKTRSSLRRIFFSMRSNVCLKINKTIMGMDRVRLDRPKQLPIDNGRCAVSEDEGAVEPSLRKSHGSVPSSVSSFSSTEKRNREVFIASRALCKKKKYFSDRAGNKNIFKKLIHPNYQERAQQYRRLFGKAVDETDQFLTSYSCAYQRDILCQGRIYISQQNVCFYANIFGWETNLVLPTSQIVAITKEKAALIFPNSIQVTFLKVMITIEMKGGVKHFFASFVNREKSLTVLHMVHEQVQQGEVITPEELWEIMNPDEDDKVVRLMLYYYYFFARNSENSTICYFLFSTFLINKNNSSGSPQKSRPDSEFPSIAEASSNSSLDQVGVLSILIY</sequence>
<dbReference type="GO" id="GO:0005886">
    <property type="term" value="C:plasma membrane"/>
    <property type="evidence" value="ECO:0007669"/>
    <property type="project" value="TreeGrafter"/>
</dbReference>
<dbReference type="Proteomes" id="UP000095283">
    <property type="component" value="Unplaced"/>
</dbReference>
<dbReference type="GO" id="GO:0032366">
    <property type="term" value="P:intracellular sterol transport"/>
    <property type="evidence" value="ECO:0007669"/>
    <property type="project" value="TreeGrafter"/>
</dbReference>
<evidence type="ECO:0000256" key="1">
    <source>
        <dbReference type="SAM" id="MobiDB-lite"/>
    </source>
</evidence>
<feature type="region of interest" description="Disordered" evidence="1">
    <location>
        <begin position="91"/>
        <end position="114"/>
    </location>
</feature>
<dbReference type="InterPro" id="IPR051482">
    <property type="entry name" value="Cholesterol_transport"/>
</dbReference>
<dbReference type="PANTHER" id="PTHR23319:SF4">
    <property type="entry name" value="GRAM DOMAIN CONTAINING 1B, ISOFORM E"/>
    <property type="match status" value="1"/>
</dbReference>
<evidence type="ECO:0000313" key="3">
    <source>
        <dbReference type="Proteomes" id="UP000095283"/>
    </source>
</evidence>
<dbReference type="Pfam" id="PF02893">
    <property type="entry name" value="GRAM"/>
    <property type="match status" value="1"/>
</dbReference>
<dbReference type="GO" id="GO:0005789">
    <property type="term" value="C:endoplasmic reticulum membrane"/>
    <property type="evidence" value="ECO:0007669"/>
    <property type="project" value="TreeGrafter"/>
</dbReference>